<evidence type="ECO:0000313" key="1">
    <source>
        <dbReference type="EMBL" id="VBB47213.1"/>
    </source>
</evidence>
<protein>
    <submittedName>
        <fullName evidence="1">Uncharacterized protein</fullName>
    </submittedName>
</protein>
<sequence length="73" mass="8434">MANIKEIKRLRGGDLVVAHKQTCRLPPRLAKKTISGLQTWSSWAIFCRWKPMIDWSRSRLSAENRLWPGSLSV</sequence>
<accession>A0A653AGN2</accession>
<dbReference type="AlphaFoldDB" id="A0A653AGN2"/>
<dbReference type="EMBL" id="UPXX01000032">
    <property type="protein sequence ID" value="VBB47213.1"/>
    <property type="molecule type" value="Genomic_DNA"/>
</dbReference>
<name>A0A653AGN2_UNCDX</name>
<gene>
    <name evidence="1" type="ORF">TRIP_B50193</name>
</gene>
<proteinExistence type="predicted"/>
<reference evidence="1" key="1">
    <citation type="submission" date="2018-07" db="EMBL/GenBank/DDBJ databases">
        <authorList>
            <consortium name="Genoscope - CEA"/>
            <person name="William W."/>
        </authorList>
    </citation>
    <scope>NUCLEOTIDE SEQUENCE</scope>
    <source>
        <strain evidence="1">IK1</strain>
    </source>
</reference>
<organism evidence="1">
    <name type="scientific">Uncultured Desulfatiglans sp</name>
    <dbReference type="NCBI Taxonomy" id="1748965"/>
    <lineage>
        <taxon>Bacteria</taxon>
        <taxon>Pseudomonadati</taxon>
        <taxon>Thermodesulfobacteriota</taxon>
        <taxon>Desulfobacteria</taxon>
        <taxon>Desulfatiglandales</taxon>
        <taxon>Desulfatiglandaceae</taxon>
        <taxon>Desulfatiglans</taxon>
        <taxon>environmental samples</taxon>
    </lineage>
</organism>